<gene>
    <name evidence="2" type="primary">LOC114335450</name>
</gene>
<dbReference type="KEGG" id="dvv:114335450"/>
<dbReference type="InterPro" id="IPR005055">
    <property type="entry name" value="A10/PebIII"/>
</dbReference>
<dbReference type="InterPro" id="IPR036682">
    <property type="entry name" value="OS_D_A10/PebIII_sf"/>
</dbReference>
<proteinExistence type="predicted"/>
<dbReference type="PANTHER" id="PTHR11257">
    <property type="entry name" value="CHEMOSENSORY PROTEIN-RELATED"/>
    <property type="match status" value="1"/>
</dbReference>
<feature type="chain" id="PRO_5028309627" evidence="1">
    <location>
        <begin position="18"/>
        <end position="125"/>
    </location>
</feature>
<dbReference type="Pfam" id="PF03392">
    <property type="entry name" value="OS-D"/>
    <property type="match status" value="1"/>
</dbReference>
<sequence length="125" mass="14283">MQISIFFLFVLVGVSFCEKYSTKYDNIDLDEILKSDRLLNNYINCIMDKGTCTADGKELKDNLADALKNNCSKCSEKQNNGSKKVIKFLVKNKKPTFDEVAAKYDPENKYINEHREELAKDGITV</sequence>
<organism evidence="2">
    <name type="scientific">Diabrotica virgifera virgifera</name>
    <name type="common">western corn rootworm</name>
    <dbReference type="NCBI Taxonomy" id="50390"/>
    <lineage>
        <taxon>Eukaryota</taxon>
        <taxon>Metazoa</taxon>
        <taxon>Ecdysozoa</taxon>
        <taxon>Arthropoda</taxon>
        <taxon>Hexapoda</taxon>
        <taxon>Insecta</taxon>
        <taxon>Pterygota</taxon>
        <taxon>Neoptera</taxon>
        <taxon>Endopterygota</taxon>
        <taxon>Coleoptera</taxon>
        <taxon>Polyphaga</taxon>
        <taxon>Cucujiformia</taxon>
        <taxon>Chrysomeloidea</taxon>
        <taxon>Chrysomelidae</taxon>
        <taxon>Galerucinae</taxon>
        <taxon>Diabroticina</taxon>
        <taxon>Diabroticites</taxon>
        <taxon>Diabrotica</taxon>
    </lineage>
</organism>
<dbReference type="SUPFAM" id="SSF100910">
    <property type="entry name" value="Chemosensory protein Csp2"/>
    <property type="match status" value="1"/>
</dbReference>
<reference evidence="2" key="1">
    <citation type="submission" date="2025-08" db="UniProtKB">
        <authorList>
            <consortium name="RefSeq"/>
        </authorList>
    </citation>
    <scope>IDENTIFICATION</scope>
    <source>
        <tissue evidence="2">Whole insect</tissue>
    </source>
</reference>
<dbReference type="InParanoid" id="A0A6P7G3C9"/>
<dbReference type="RefSeq" id="XP_028141522.1">
    <property type="nucleotide sequence ID" value="XM_028285721.1"/>
</dbReference>
<accession>A0A6P7G3C9</accession>
<protein>
    <submittedName>
        <fullName evidence="2">Ejaculatory bulb-specific protein 3-like</fullName>
    </submittedName>
</protein>
<feature type="signal peptide" evidence="1">
    <location>
        <begin position="1"/>
        <end position="17"/>
    </location>
</feature>
<keyword evidence="1" id="KW-0732">Signal</keyword>
<evidence type="ECO:0000313" key="2">
    <source>
        <dbReference type="RefSeq" id="XP_028141522.1"/>
    </source>
</evidence>
<dbReference type="PANTHER" id="PTHR11257:SF12">
    <property type="entry name" value="EJACULATORY BULB-SPECIFIC PROTEIN 3-RELATED"/>
    <property type="match status" value="1"/>
</dbReference>
<dbReference type="OrthoDB" id="6344725at2759"/>
<dbReference type="AlphaFoldDB" id="A0A6P7G3C9"/>
<name>A0A6P7G3C9_DIAVI</name>
<dbReference type="Gene3D" id="1.10.2080.10">
    <property type="entry name" value="Insect odorant-binding protein A10/Ejaculatory bulb-specific protein 3"/>
    <property type="match status" value="1"/>
</dbReference>
<evidence type="ECO:0000256" key="1">
    <source>
        <dbReference type="SAM" id="SignalP"/>
    </source>
</evidence>